<dbReference type="PANTHER" id="PTHR19290">
    <property type="entry name" value="BASIC HELIX-LOOP-HELIX PROTEIN NEUROGENIN-RELATED"/>
    <property type="match status" value="1"/>
</dbReference>
<feature type="domain" description="BHLH" evidence="1">
    <location>
        <begin position="85"/>
        <end position="137"/>
    </location>
</feature>
<dbReference type="InterPro" id="IPR011598">
    <property type="entry name" value="bHLH_dom"/>
</dbReference>
<evidence type="ECO:0000313" key="3">
    <source>
        <dbReference type="Proteomes" id="UP000230066"/>
    </source>
</evidence>
<dbReference type="SUPFAM" id="SSF47459">
    <property type="entry name" value="HLH, helix-loop-helix DNA-binding domain"/>
    <property type="match status" value="1"/>
</dbReference>
<dbReference type="GO" id="GO:0061564">
    <property type="term" value="P:axon development"/>
    <property type="evidence" value="ECO:0007669"/>
    <property type="project" value="TreeGrafter"/>
</dbReference>
<dbReference type="AlphaFoldDB" id="A0A4E0RAE4"/>
<comment type="caution">
    <text evidence="2">The sequence shown here is derived from an EMBL/GenBank/DDBJ whole genome shotgun (WGS) entry which is preliminary data.</text>
</comment>
<accession>A0A4E0RAE4</accession>
<dbReference type="GO" id="GO:0046983">
    <property type="term" value="F:protein dimerization activity"/>
    <property type="evidence" value="ECO:0007669"/>
    <property type="project" value="InterPro"/>
</dbReference>
<gene>
    <name evidence="2" type="ORF">D915_006287</name>
</gene>
<name>A0A4E0RAE4_FASHE</name>
<dbReference type="Gene3D" id="4.10.280.10">
    <property type="entry name" value="Helix-loop-helix DNA-binding domain"/>
    <property type="match status" value="1"/>
</dbReference>
<protein>
    <submittedName>
        <fullName evidence="2">Protein atonal protein</fullName>
    </submittedName>
</protein>
<dbReference type="InterPro" id="IPR050359">
    <property type="entry name" value="bHLH_transcription_factors"/>
</dbReference>
<dbReference type="Proteomes" id="UP000230066">
    <property type="component" value="Unassembled WGS sequence"/>
</dbReference>
<dbReference type="GO" id="GO:0005634">
    <property type="term" value="C:nucleus"/>
    <property type="evidence" value="ECO:0007669"/>
    <property type="project" value="TreeGrafter"/>
</dbReference>
<evidence type="ECO:0000259" key="1">
    <source>
        <dbReference type="PROSITE" id="PS50888"/>
    </source>
</evidence>
<keyword evidence="3" id="KW-1185">Reference proteome</keyword>
<dbReference type="EMBL" id="JXXN02002405">
    <property type="protein sequence ID" value="THD22991.1"/>
    <property type="molecule type" value="Genomic_DNA"/>
</dbReference>
<proteinExistence type="predicted"/>
<dbReference type="PANTHER" id="PTHR19290:SF163">
    <property type="entry name" value="BASIC HELIX-LOOP-HELIX NEURAL TRANSCRIPTION FACTOR TAP"/>
    <property type="match status" value="1"/>
</dbReference>
<dbReference type="PROSITE" id="PS50888">
    <property type="entry name" value="BHLH"/>
    <property type="match status" value="1"/>
</dbReference>
<dbReference type="SMART" id="SM00353">
    <property type="entry name" value="HLH"/>
    <property type="match status" value="1"/>
</dbReference>
<dbReference type="GO" id="GO:0070888">
    <property type="term" value="F:E-box binding"/>
    <property type="evidence" value="ECO:0007669"/>
    <property type="project" value="TreeGrafter"/>
</dbReference>
<sequence>MRIKSRKFNLDVVRSFPKAAVLVPPKCPQTTTESITSYLHNSFDSDVPLALVTRKNTRPSNESTMQCGRRSRASLWTTKHAKTTTRRIKANARERIRVQTITDAFNRLRQIVPCYPTNPRPSKLSVLRTAKGYIVALTSWLMQHRVDCSGCAMVPDLTRENSVNSEYLE</sequence>
<organism evidence="2 3">
    <name type="scientific">Fasciola hepatica</name>
    <name type="common">Liver fluke</name>
    <dbReference type="NCBI Taxonomy" id="6192"/>
    <lineage>
        <taxon>Eukaryota</taxon>
        <taxon>Metazoa</taxon>
        <taxon>Spiralia</taxon>
        <taxon>Lophotrochozoa</taxon>
        <taxon>Platyhelminthes</taxon>
        <taxon>Trematoda</taxon>
        <taxon>Digenea</taxon>
        <taxon>Plagiorchiida</taxon>
        <taxon>Echinostomata</taxon>
        <taxon>Echinostomatoidea</taxon>
        <taxon>Fasciolidae</taxon>
        <taxon>Fasciola</taxon>
    </lineage>
</organism>
<dbReference type="GO" id="GO:0000981">
    <property type="term" value="F:DNA-binding transcription factor activity, RNA polymerase II-specific"/>
    <property type="evidence" value="ECO:0007669"/>
    <property type="project" value="TreeGrafter"/>
</dbReference>
<dbReference type="InterPro" id="IPR036638">
    <property type="entry name" value="HLH_DNA-bd_sf"/>
</dbReference>
<dbReference type="GO" id="GO:0007423">
    <property type="term" value="P:sensory organ development"/>
    <property type="evidence" value="ECO:0007669"/>
    <property type="project" value="TreeGrafter"/>
</dbReference>
<dbReference type="Pfam" id="PF00010">
    <property type="entry name" value="HLH"/>
    <property type="match status" value="1"/>
</dbReference>
<evidence type="ECO:0000313" key="2">
    <source>
        <dbReference type="EMBL" id="THD22991.1"/>
    </source>
</evidence>
<reference evidence="2" key="1">
    <citation type="submission" date="2019-03" db="EMBL/GenBank/DDBJ databases">
        <title>Improved annotation for the trematode Fasciola hepatica.</title>
        <authorList>
            <person name="Choi Y.-J."/>
            <person name="Martin J."/>
            <person name="Mitreva M."/>
        </authorList>
    </citation>
    <scope>NUCLEOTIDE SEQUENCE [LARGE SCALE GENOMIC DNA]</scope>
</reference>
<dbReference type="GO" id="GO:0045944">
    <property type="term" value="P:positive regulation of transcription by RNA polymerase II"/>
    <property type="evidence" value="ECO:0007669"/>
    <property type="project" value="TreeGrafter"/>
</dbReference>